<organism evidence="3 4">
    <name type="scientific">Solimonas aquatica</name>
    <dbReference type="NCBI Taxonomy" id="489703"/>
    <lineage>
        <taxon>Bacteria</taxon>
        <taxon>Pseudomonadati</taxon>
        <taxon>Pseudomonadota</taxon>
        <taxon>Gammaproteobacteria</taxon>
        <taxon>Nevskiales</taxon>
        <taxon>Nevskiaceae</taxon>
        <taxon>Solimonas</taxon>
    </lineage>
</organism>
<dbReference type="GO" id="GO:0008713">
    <property type="term" value="F:ADP-heptose-lipopolysaccharide heptosyltransferase activity"/>
    <property type="evidence" value="ECO:0007669"/>
    <property type="project" value="TreeGrafter"/>
</dbReference>
<evidence type="ECO:0000313" key="3">
    <source>
        <dbReference type="EMBL" id="SEQ01549.1"/>
    </source>
</evidence>
<dbReference type="PANTHER" id="PTHR30160:SF1">
    <property type="entry name" value="LIPOPOLYSACCHARIDE 1,2-N-ACETYLGLUCOSAMINETRANSFERASE-RELATED"/>
    <property type="match status" value="1"/>
</dbReference>
<accession>A0A1H9CK59</accession>
<evidence type="ECO:0000256" key="2">
    <source>
        <dbReference type="ARBA" id="ARBA00022679"/>
    </source>
</evidence>
<dbReference type="AlphaFoldDB" id="A0A1H9CK59"/>
<dbReference type="EMBL" id="FOFS01000003">
    <property type="protein sequence ID" value="SEQ01549.1"/>
    <property type="molecule type" value="Genomic_DNA"/>
</dbReference>
<dbReference type="SUPFAM" id="SSF53756">
    <property type="entry name" value="UDP-Glycosyltransferase/glycogen phosphorylase"/>
    <property type="match status" value="1"/>
</dbReference>
<gene>
    <name evidence="3" type="ORF">SAMN04488038_10381</name>
</gene>
<dbReference type="Pfam" id="PF01075">
    <property type="entry name" value="Glyco_transf_9"/>
    <property type="match status" value="1"/>
</dbReference>
<keyword evidence="4" id="KW-1185">Reference proteome</keyword>
<dbReference type="Gene3D" id="3.40.50.2000">
    <property type="entry name" value="Glycogen Phosphorylase B"/>
    <property type="match status" value="1"/>
</dbReference>
<sequence length="478" mass="52840">MALLSQALLSANVVLRDGGEISRRLLILDTQAALALGHTRKLDELALTRLYLLAARDPARIQELFAELAPAIAALDRNHLTDDRRGALLFWLARAMQRARSKGIVFLRKTARRRLRMQFYRCLAALISASAVLLLRATSGRAPASELAVRSSAAARGHRIEAASPRRRILVTRAMGGIGDILTMTPGLAAAARVFEAEISFATLPSYFPFLRGVPGIRLLDIGSSIEPSHFDRCFNFSECPATAYERRTIPQVRQSRVETFAYALGLSAQQLREQGLRPLLALSPAQEHRARQRRQAWAGKGKTTVVGVQAFSRDHYKSVPQLPAILSAMEGDYRFIVFCDQVRELPVDARFMGLFAEPYEDVIAAASACDYIVTVDSFLLHLAAALDKPALALFGPTDAAAFARHLSRKVVVQMKDRFPCSPCWRNEHIRCQVFDQWSSVCLDSMDAGQIHQGLAALEAMYPRASDGHQKNVSDESC</sequence>
<dbReference type="GO" id="GO:0005829">
    <property type="term" value="C:cytosol"/>
    <property type="evidence" value="ECO:0007669"/>
    <property type="project" value="TreeGrafter"/>
</dbReference>
<keyword evidence="2 3" id="KW-0808">Transferase</keyword>
<dbReference type="InterPro" id="IPR051199">
    <property type="entry name" value="LPS_LOS_Heptosyltrfase"/>
</dbReference>
<evidence type="ECO:0000256" key="1">
    <source>
        <dbReference type="ARBA" id="ARBA00022676"/>
    </source>
</evidence>
<dbReference type="STRING" id="489703.SAMN04488038_10381"/>
<keyword evidence="1" id="KW-0328">Glycosyltransferase</keyword>
<proteinExistence type="predicted"/>
<dbReference type="InterPro" id="IPR002201">
    <property type="entry name" value="Glyco_trans_9"/>
</dbReference>
<dbReference type="GO" id="GO:0009244">
    <property type="term" value="P:lipopolysaccharide core region biosynthetic process"/>
    <property type="evidence" value="ECO:0007669"/>
    <property type="project" value="TreeGrafter"/>
</dbReference>
<dbReference type="PANTHER" id="PTHR30160">
    <property type="entry name" value="TETRAACYLDISACCHARIDE 4'-KINASE-RELATED"/>
    <property type="match status" value="1"/>
</dbReference>
<name>A0A1H9CK59_9GAMM</name>
<dbReference type="Proteomes" id="UP000199233">
    <property type="component" value="Unassembled WGS sequence"/>
</dbReference>
<evidence type="ECO:0000313" key="4">
    <source>
        <dbReference type="Proteomes" id="UP000199233"/>
    </source>
</evidence>
<protein>
    <submittedName>
        <fullName evidence="3">ADP-heptose:LPS heptosyltransferase</fullName>
    </submittedName>
</protein>
<reference evidence="3 4" key="1">
    <citation type="submission" date="2016-10" db="EMBL/GenBank/DDBJ databases">
        <authorList>
            <person name="de Groot N.N."/>
        </authorList>
    </citation>
    <scope>NUCLEOTIDE SEQUENCE [LARGE SCALE GENOMIC DNA]</scope>
    <source>
        <strain evidence="3 4">DSM 25927</strain>
    </source>
</reference>